<dbReference type="GO" id="GO:0000455">
    <property type="term" value="P:enzyme-directed rRNA pseudouridine synthesis"/>
    <property type="evidence" value="ECO:0007669"/>
    <property type="project" value="TreeGrafter"/>
</dbReference>
<dbReference type="EC" id="5.4.99.-" evidence="6"/>
<reference evidence="8 9" key="1">
    <citation type="submission" date="2020-07" db="EMBL/GenBank/DDBJ databases">
        <authorList>
            <person name="Criscuolo A."/>
        </authorList>
    </citation>
    <scope>NUCLEOTIDE SEQUENCE [LARGE SCALE GENOMIC DNA]</scope>
    <source>
        <strain evidence="8">CIP111649</strain>
    </source>
</reference>
<dbReference type="InterPro" id="IPR020103">
    <property type="entry name" value="PsdUridine_synth_cat_dom_sf"/>
</dbReference>
<comment type="catalytic activity">
    <reaction evidence="1 6">
        <text>a uridine in RNA = a pseudouridine in RNA</text>
        <dbReference type="Rhea" id="RHEA:48348"/>
        <dbReference type="Rhea" id="RHEA-COMP:12068"/>
        <dbReference type="Rhea" id="RHEA-COMP:12069"/>
        <dbReference type="ChEBI" id="CHEBI:65314"/>
        <dbReference type="ChEBI" id="CHEBI:65315"/>
    </reaction>
</comment>
<dbReference type="PROSITE" id="PS50889">
    <property type="entry name" value="S4"/>
    <property type="match status" value="1"/>
</dbReference>
<dbReference type="InterPro" id="IPR006145">
    <property type="entry name" value="PsdUridine_synth_RsuA/RluA"/>
</dbReference>
<dbReference type="InterPro" id="IPR036986">
    <property type="entry name" value="S4_RNA-bd_sf"/>
</dbReference>
<dbReference type="SUPFAM" id="SSF55120">
    <property type="entry name" value="Pseudouridine synthase"/>
    <property type="match status" value="1"/>
</dbReference>
<dbReference type="GO" id="GO:0120159">
    <property type="term" value="F:rRNA pseudouridine synthase activity"/>
    <property type="evidence" value="ECO:0007669"/>
    <property type="project" value="UniProtKB-ARBA"/>
</dbReference>
<name>A0A6V7R473_9STAP</name>
<dbReference type="Proteomes" id="UP000589351">
    <property type="component" value="Unassembled WGS sequence"/>
</dbReference>
<dbReference type="PANTHER" id="PTHR21600:SF44">
    <property type="entry name" value="RIBOSOMAL LARGE SUBUNIT PSEUDOURIDINE SYNTHASE D"/>
    <property type="match status" value="1"/>
</dbReference>
<protein>
    <recommendedName>
        <fullName evidence="6">Pseudouridine synthase</fullName>
        <ecNumber evidence="6">5.4.99.-</ecNumber>
    </recommendedName>
</protein>
<sequence length="294" mass="33682">MHKKKRESNEWSVESKTTLLEFLFTVMPKKSRSTVKGILKRGQVTINGRPTTQFDEPLKKGDIVTVKDRAASSDIKLKGIDIVYEDDDLMVIDKMHGLLTMGSKTEKKQTAFRMLMDYVKSMHENNRIFIVHRLDRDTSGLLIFAKSRMIQQKLQNTWTETVDNRSYVALVEGKVEKDGSITSWLTEDKIYKMHSSPKPNKEGQKAVTHYKVTKSNRRFTLLEVKLETGRKNQIRVHMETIGHPIVGDKKYGASTNPINRLGLHASVLEFTHPTTGKKLKFKSNAPKSFTRGFK</sequence>
<evidence type="ECO:0000259" key="7">
    <source>
        <dbReference type="SMART" id="SM00363"/>
    </source>
</evidence>
<evidence type="ECO:0000256" key="4">
    <source>
        <dbReference type="PIRSR" id="PIRSR606225-1"/>
    </source>
</evidence>
<feature type="domain" description="RNA-binding S4" evidence="7">
    <location>
        <begin position="17"/>
        <end position="76"/>
    </location>
</feature>
<keyword evidence="3 6" id="KW-0413">Isomerase</keyword>
<evidence type="ECO:0000256" key="6">
    <source>
        <dbReference type="RuleBase" id="RU362028"/>
    </source>
</evidence>
<dbReference type="InterPro" id="IPR006225">
    <property type="entry name" value="PsdUridine_synth_RluC/D"/>
</dbReference>
<dbReference type="InterPro" id="IPR050188">
    <property type="entry name" value="RluA_PseudoU_synthase"/>
</dbReference>
<accession>A0A6V7R473</accession>
<evidence type="ECO:0000256" key="3">
    <source>
        <dbReference type="ARBA" id="ARBA00023235"/>
    </source>
</evidence>
<gene>
    <name evidence="8" type="primary">rluD_1</name>
    <name evidence="8" type="ORF">JEODO184_00436</name>
</gene>
<dbReference type="CDD" id="cd00165">
    <property type="entry name" value="S4"/>
    <property type="match status" value="1"/>
</dbReference>
<comment type="similarity">
    <text evidence="2 6">Belongs to the pseudouridine synthase RluA family.</text>
</comment>
<dbReference type="CDD" id="cd02869">
    <property type="entry name" value="PseudoU_synth_RluA_like"/>
    <property type="match status" value="1"/>
</dbReference>
<dbReference type="Gene3D" id="3.10.290.10">
    <property type="entry name" value="RNA-binding S4 domain"/>
    <property type="match status" value="1"/>
</dbReference>
<proteinExistence type="inferred from homology"/>
<dbReference type="GO" id="GO:0003723">
    <property type="term" value="F:RNA binding"/>
    <property type="evidence" value="ECO:0007669"/>
    <property type="project" value="UniProtKB-KW"/>
</dbReference>
<dbReference type="NCBIfam" id="TIGR00005">
    <property type="entry name" value="rluA_subfam"/>
    <property type="match status" value="1"/>
</dbReference>
<dbReference type="InterPro" id="IPR002942">
    <property type="entry name" value="S4_RNA-bd"/>
</dbReference>
<dbReference type="AlphaFoldDB" id="A0A6V7R473"/>
<dbReference type="SMART" id="SM00363">
    <property type="entry name" value="S4"/>
    <property type="match status" value="1"/>
</dbReference>
<dbReference type="Gene3D" id="3.30.2350.10">
    <property type="entry name" value="Pseudouridine synthase"/>
    <property type="match status" value="1"/>
</dbReference>
<dbReference type="SUPFAM" id="SSF55174">
    <property type="entry name" value="Alpha-L RNA-binding motif"/>
    <property type="match status" value="1"/>
</dbReference>
<keyword evidence="9" id="KW-1185">Reference proteome</keyword>
<comment type="caution">
    <text evidence="8">The sequence shown here is derived from an EMBL/GenBank/DDBJ whole genome shotgun (WGS) entry which is preliminary data.</text>
</comment>
<evidence type="ECO:0000256" key="2">
    <source>
        <dbReference type="ARBA" id="ARBA00010876"/>
    </source>
</evidence>
<evidence type="ECO:0000256" key="1">
    <source>
        <dbReference type="ARBA" id="ARBA00000073"/>
    </source>
</evidence>
<dbReference type="EMBL" id="CAJEWD010000003">
    <property type="protein sequence ID" value="CAD2071843.1"/>
    <property type="molecule type" value="Genomic_DNA"/>
</dbReference>
<dbReference type="PANTHER" id="PTHR21600">
    <property type="entry name" value="MITOCHONDRIAL RNA PSEUDOURIDINE SYNTHASE"/>
    <property type="match status" value="1"/>
</dbReference>
<organism evidence="8 9">
    <name type="scientific">Jeotgalicoccus meleagridis</name>
    <dbReference type="NCBI Taxonomy" id="2759181"/>
    <lineage>
        <taxon>Bacteria</taxon>
        <taxon>Bacillati</taxon>
        <taxon>Bacillota</taxon>
        <taxon>Bacilli</taxon>
        <taxon>Bacillales</taxon>
        <taxon>Staphylococcaceae</taxon>
        <taxon>Jeotgalicoccus</taxon>
    </lineage>
</organism>
<dbReference type="Pfam" id="PF00849">
    <property type="entry name" value="PseudoU_synth_2"/>
    <property type="match status" value="1"/>
</dbReference>
<dbReference type="PROSITE" id="PS01129">
    <property type="entry name" value="PSI_RLU"/>
    <property type="match status" value="1"/>
</dbReference>
<feature type="active site" evidence="4">
    <location>
        <position position="135"/>
    </location>
</feature>
<comment type="function">
    <text evidence="6">Responsible for synthesis of pseudouridine from uracil.</text>
</comment>
<evidence type="ECO:0000313" key="9">
    <source>
        <dbReference type="Proteomes" id="UP000589351"/>
    </source>
</evidence>
<keyword evidence="5" id="KW-0694">RNA-binding</keyword>
<dbReference type="InterPro" id="IPR006224">
    <property type="entry name" value="PsdUridine_synth_RluA-like_CS"/>
</dbReference>
<dbReference type="RefSeq" id="WP_185124977.1">
    <property type="nucleotide sequence ID" value="NZ_CAJEWD010000003.1"/>
</dbReference>
<evidence type="ECO:0000313" key="8">
    <source>
        <dbReference type="EMBL" id="CAD2071843.1"/>
    </source>
</evidence>
<evidence type="ECO:0000256" key="5">
    <source>
        <dbReference type="PROSITE-ProRule" id="PRU00182"/>
    </source>
</evidence>